<dbReference type="InterPro" id="IPR002624">
    <property type="entry name" value="DCK/DGK"/>
</dbReference>
<evidence type="ECO:0000256" key="1">
    <source>
        <dbReference type="ARBA" id="ARBA00007420"/>
    </source>
</evidence>
<gene>
    <name evidence="3" type="ORF">ACFSR0_11150</name>
</gene>
<dbReference type="Gene3D" id="3.40.50.300">
    <property type="entry name" value="P-loop containing nucleotide triphosphate hydrolases"/>
    <property type="match status" value="1"/>
</dbReference>
<reference evidence="4" key="1">
    <citation type="journal article" date="2019" name="Int. J. Syst. Evol. Microbiol.">
        <title>The Global Catalogue of Microorganisms (GCM) 10K type strain sequencing project: providing services to taxonomists for standard genome sequencing and annotation.</title>
        <authorList>
            <consortium name="The Broad Institute Genomics Platform"/>
            <consortium name="The Broad Institute Genome Sequencing Center for Infectious Disease"/>
            <person name="Wu L."/>
            <person name="Ma J."/>
        </authorList>
    </citation>
    <scope>NUCLEOTIDE SEQUENCE [LARGE SCALE GENOMIC DNA]</scope>
    <source>
        <strain evidence="4">TISTR 932</strain>
    </source>
</reference>
<dbReference type="PIRSF" id="PIRSF000705">
    <property type="entry name" value="DNK"/>
    <property type="match status" value="1"/>
</dbReference>
<accession>A0ABW5TMH6</accession>
<dbReference type="PANTHER" id="PTHR10513:SF35">
    <property type="entry name" value="DEOXYADENOSINE KINASE"/>
    <property type="match status" value="1"/>
</dbReference>
<dbReference type="InterPro" id="IPR031314">
    <property type="entry name" value="DNK_dom"/>
</dbReference>
<dbReference type="CDD" id="cd01673">
    <property type="entry name" value="dNK"/>
    <property type="match status" value="1"/>
</dbReference>
<dbReference type="EMBL" id="JBHUMO010000071">
    <property type="protein sequence ID" value="MFD2729930.1"/>
    <property type="molecule type" value="Genomic_DNA"/>
</dbReference>
<keyword evidence="4" id="KW-1185">Reference proteome</keyword>
<dbReference type="InterPro" id="IPR027417">
    <property type="entry name" value="P-loop_NTPase"/>
</dbReference>
<proteinExistence type="inferred from homology"/>
<dbReference type="Pfam" id="PF01712">
    <property type="entry name" value="dNK"/>
    <property type="match status" value="1"/>
</dbReference>
<keyword evidence="3" id="KW-0418">Kinase</keyword>
<dbReference type="RefSeq" id="WP_379982733.1">
    <property type="nucleotide sequence ID" value="NZ_JBHUMO010000071.1"/>
</dbReference>
<keyword evidence="3" id="KW-0808">Transferase</keyword>
<sequence length="212" mass="24323">MIVLAGTIGAGKSSLTAMLAEHLGSEAFYESVEDNEVLPLFYAEPQKYAFLLQIYFLNKRFDSIKRALSDKNNVLDRSIYEDSLLFHLNADLGRATATEVTVYDELLANMLEELPNISQKKHPDLLVHIRISFDTMLQRIAKRGRPYEQINHDPGLFAYYRELNKRYDQWYDAYDASPKIQIDGDALNFVESTQAAKVVLSHIDQALKEIRM</sequence>
<organism evidence="3 4">
    <name type="scientific">Enterococcus camelliae</name>
    <dbReference type="NCBI Taxonomy" id="453959"/>
    <lineage>
        <taxon>Bacteria</taxon>
        <taxon>Bacillati</taxon>
        <taxon>Bacillota</taxon>
        <taxon>Bacilli</taxon>
        <taxon>Lactobacillales</taxon>
        <taxon>Enterococcaceae</taxon>
        <taxon>Enterococcus</taxon>
    </lineage>
</organism>
<evidence type="ECO:0000313" key="3">
    <source>
        <dbReference type="EMBL" id="MFD2729930.1"/>
    </source>
</evidence>
<comment type="similarity">
    <text evidence="1">Belongs to the DCK/DGK family.</text>
</comment>
<dbReference type="SUPFAM" id="SSF52540">
    <property type="entry name" value="P-loop containing nucleoside triphosphate hydrolases"/>
    <property type="match status" value="1"/>
</dbReference>
<protein>
    <submittedName>
        <fullName evidence="3">Deoxynucleoside kinase</fullName>
    </submittedName>
</protein>
<evidence type="ECO:0000313" key="4">
    <source>
        <dbReference type="Proteomes" id="UP001597427"/>
    </source>
</evidence>
<dbReference type="InterPro" id="IPR050566">
    <property type="entry name" value="Deoxyribonucleoside_kinase"/>
</dbReference>
<comment type="caution">
    <text evidence="3">The sequence shown here is derived from an EMBL/GenBank/DDBJ whole genome shotgun (WGS) entry which is preliminary data.</text>
</comment>
<dbReference type="PANTHER" id="PTHR10513">
    <property type="entry name" value="DEOXYNUCLEOSIDE KINASE"/>
    <property type="match status" value="1"/>
</dbReference>
<evidence type="ECO:0000259" key="2">
    <source>
        <dbReference type="Pfam" id="PF01712"/>
    </source>
</evidence>
<feature type="domain" description="Deoxynucleoside kinase" evidence="2">
    <location>
        <begin position="2"/>
        <end position="206"/>
    </location>
</feature>
<dbReference type="Proteomes" id="UP001597427">
    <property type="component" value="Unassembled WGS sequence"/>
</dbReference>
<name>A0ABW5TMH6_9ENTE</name>
<dbReference type="GO" id="GO:0016301">
    <property type="term" value="F:kinase activity"/>
    <property type="evidence" value="ECO:0007669"/>
    <property type="project" value="UniProtKB-KW"/>
</dbReference>